<dbReference type="AlphaFoldDB" id="A0AAD7N7N2"/>
<feature type="compositionally biased region" description="Polar residues" evidence="1">
    <location>
        <begin position="1"/>
        <end position="10"/>
    </location>
</feature>
<feature type="region of interest" description="Disordered" evidence="1">
    <location>
        <begin position="1"/>
        <end position="25"/>
    </location>
</feature>
<reference evidence="2" key="1">
    <citation type="submission" date="2023-03" db="EMBL/GenBank/DDBJ databases">
        <title>Massive genome expansion in bonnet fungi (Mycena s.s.) driven by repeated elements and novel gene families across ecological guilds.</title>
        <authorList>
            <consortium name="Lawrence Berkeley National Laboratory"/>
            <person name="Harder C.B."/>
            <person name="Miyauchi S."/>
            <person name="Viragh M."/>
            <person name="Kuo A."/>
            <person name="Thoen E."/>
            <person name="Andreopoulos B."/>
            <person name="Lu D."/>
            <person name="Skrede I."/>
            <person name="Drula E."/>
            <person name="Henrissat B."/>
            <person name="Morin E."/>
            <person name="Kohler A."/>
            <person name="Barry K."/>
            <person name="LaButti K."/>
            <person name="Morin E."/>
            <person name="Salamov A."/>
            <person name="Lipzen A."/>
            <person name="Mereny Z."/>
            <person name="Hegedus B."/>
            <person name="Baldrian P."/>
            <person name="Stursova M."/>
            <person name="Weitz H."/>
            <person name="Taylor A."/>
            <person name="Grigoriev I.V."/>
            <person name="Nagy L.G."/>
            <person name="Martin F."/>
            <person name="Kauserud H."/>
        </authorList>
    </citation>
    <scope>NUCLEOTIDE SEQUENCE</scope>
    <source>
        <strain evidence="2">CBHHK182m</strain>
    </source>
</reference>
<sequence length="125" mass="13875">MSSSNPTISCATSATSATSIEEDETRAERRAFLVKTQKHLMDEMMAAGDKVVLKPIPDDTSEQEMFDLKTENILIACAARDPHIDKLAIWQSTLSGEDWELLLPRSAQVEGWDDLVDDLLCCCDV</sequence>
<gene>
    <name evidence="2" type="ORF">B0H16DRAFT_1691625</name>
</gene>
<name>A0AAD7N7N2_9AGAR</name>
<keyword evidence="3" id="KW-1185">Reference proteome</keyword>
<evidence type="ECO:0000313" key="3">
    <source>
        <dbReference type="Proteomes" id="UP001215598"/>
    </source>
</evidence>
<protein>
    <submittedName>
        <fullName evidence="2">Uncharacterized protein</fullName>
    </submittedName>
</protein>
<dbReference type="EMBL" id="JARKIB010000066">
    <property type="protein sequence ID" value="KAJ7750272.1"/>
    <property type="molecule type" value="Genomic_DNA"/>
</dbReference>
<evidence type="ECO:0000256" key="1">
    <source>
        <dbReference type="SAM" id="MobiDB-lite"/>
    </source>
</evidence>
<accession>A0AAD7N7N2</accession>
<evidence type="ECO:0000313" key="2">
    <source>
        <dbReference type="EMBL" id="KAJ7750272.1"/>
    </source>
</evidence>
<organism evidence="2 3">
    <name type="scientific">Mycena metata</name>
    <dbReference type="NCBI Taxonomy" id="1033252"/>
    <lineage>
        <taxon>Eukaryota</taxon>
        <taxon>Fungi</taxon>
        <taxon>Dikarya</taxon>
        <taxon>Basidiomycota</taxon>
        <taxon>Agaricomycotina</taxon>
        <taxon>Agaricomycetes</taxon>
        <taxon>Agaricomycetidae</taxon>
        <taxon>Agaricales</taxon>
        <taxon>Marasmiineae</taxon>
        <taxon>Mycenaceae</taxon>
        <taxon>Mycena</taxon>
    </lineage>
</organism>
<proteinExistence type="predicted"/>
<comment type="caution">
    <text evidence="2">The sequence shown here is derived from an EMBL/GenBank/DDBJ whole genome shotgun (WGS) entry which is preliminary data.</text>
</comment>
<dbReference type="Proteomes" id="UP001215598">
    <property type="component" value="Unassembled WGS sequence"/>
</dbReference>